<dbReference type="RefSeq" id="WP_282767389.1">
    <property type="nucleotide sequence ID" value="NZ_JASCTH010000062.1"/>
</dbReference>
<organism evidence="2 3">
    <name type="scientific">Actinoplanes sandaracinus</name>
    <dbReference type="NCBI Taxonomy" id="3045177"/>
    <lineage>
        <taxon>Bacteria</taxon>
        <taxon>Bacillati</taxon>
        <taxon>Actinomycetota</taxon>
        <taxon>Actinomycetes</taxon>
        <taxon>Micromonosporales</taxon>
        <taxon>Micromonosporaceae</taxon>
        <taxon>Actinoplanes</taxon>
    </lineage>
</organism>
<feature type="region of interest" description="Disordered" evidence="1">
    <location>
        <begin position="1"/>
        <end position="24"/>
    </location>
</feature>
<sequence>MEKKVTDIDSAQSRSAQFGRLPARVRPDATVEMLETSPPQGRPAAVTEEQRQVFLAGG</sequence>
<dbReference type="Proteomes" id="UP001241758">
    <property type="component" value="Unassembled WGS sequence"/>
</dbReference>
<name>A0ABT6X1M0_9ACTN</name>
<dbReference type="EMBL" id="JASCTH010000062">
    <property type="protein sequence ID" value="MDI6105926.1"/>
    <property type="molecule type" value="Genomic_DNA"/>
</dbReference>
<accession>A0ABT6X1M0</accession>
<proteinExistence type="predicted"/>
<comment type="caution">
    <text evidence="2">The sequence shown here is derived from an EMBL/GenBank/DDBJ whole genome shotgun (WGS) entry which is preliminary data.</text>
</comment>
<gene>
    <name evidence="2" type="ORF">QLQ12_45890</name>
</gene>
<evidence type="ECO:0000313" key="3">
    <source>
        <dbReference type="Proteomes" id="UP001241758"/>
    </source>
</evidence>
<evidence type="ECO:0000313" key="2">
    <source>
        <dbReference type="EMBL" id="MDI6105926.1"/>
    </source>
</evidence>
<evidence type="ECO:0000256" key="1">
    <source>
        <dbReference type="SAM" id="MobiDB-lite"/>
    </source>
</evidence>
<reference evidence="2 3" key="1">
    <citation type="submission" date="2023-05" db="EMBL/GenBank/DDBJ databases">
        <title>Actinoplanes sp. NEAU-A12 genome sequencing.</title>
        <authorList>
            <person name="Wang Z.-S."/>
        </authorList>
    </citation>
    <scope>NUCLEOTIDE SEQUENCE [LARGE SCALE GENOMIC DNA]</scope>
    <source>
        <strain evidence="2 3">NEAU-A12</strain>
    </source>
</reference>
<protein>
    <submittedName>
        <fullName evidence="2">Uncharacterized protein</fullName>
    </submittedName>
</protein>
<keyword evidence="3" id="KW-1185">Reference proteome</keyword>